<name>A0AAV7UHE3_PLEWA</name>
<gene>
    <name evidence="2" type="ORF">NDU88_005216</name>
</gene>
<evidence type="ECO:0000313" key="2">
    <source>
        <dbReference type="EMBL" id="KAJ1188455.1"/>
    </source>
</evidence>
<protein>
    <submittedName>
        <fullName evidence="2">Uncharacterized protein</fullName>
    </submittedName>
</protein>
<feature type="region of interest" description="Disordered" evidence="1">
    <location>
        <begin position="54"/>
        <end position="139"/>
    </location>
</feature>
<accession>A0AAV7UHE3</accession>
<reference evidence="2" key="1">
    <citation type="journal article" date="2022" name="bioRxiv">
        <title>Sequencing and chromosome-scale assembly of the giantPleurodeles waltlgenome.</title>
        <authorList>
            <person name="Brown T."/>
            <person name="Elewa A."/>
            <person name="Iarovenko S."/>
            <person name="Subramanian E."/>
            <person name="Araus A.J."/>
            <person name="Petzold A."/>
            <person name="Susuki M."/>
            <person name="Suzuki K.-i.T."/>
            <person name="Hayashi T."/>
            <person name="Toyoda A."/>
            <person name="Oliveira C."/>
            <person name="Osipova E."/>
            <person name="Leigh N.D."/>
            <person name="Simon A."/>
            <person name="Yun M.H."/>
        </authorList>
    </citation>
    <scope>NUCLEOTIDE SEQUENCE</scope>
    <source>
        <strain evidence="2">20211129_DDA</strain>
        <tissue evidence="2">Liver</tissue>
    </source>
</reference>
<dbReference type="AlphaFoldDB" id="A0AAV7UHE3"/>
<evidence type="ECO:0000256" key="1">
    <source>
        <dbReference type="SAM" id="MobiDB-lite"/>
    </source>
</evidence>
<organism evidence="2 3">
    <name type="scientific">Pleurodeles waltl</name>
    <name type="common">Iberian ribbed newt</name>
    <dbReference type="NCBI Taxonomy" id="8319"/>
    <lineage>
        <taxon>Eukaryota</taxon>
        <taxon>Metazoa</taxon>
        <taxon>Chordata</taxon>
        <taxon>Craniata</taxon>
        <taxon>Vertebrata</taxon>
        <taxon>Euteleostomi</taxon>
        <taxon>Amphibia</taxon>
        <taxon>Batrachia</taxon>
        <taxon>Caudata</taxon>
        <taxon>Salamandroidea</taxon>
        <taxon>Salamandridae</taxon>
        <taxon>Pleurodelinae</taxon>
        <taxon>Pleurodeles</taxon>
    </lineage>
</organism>
<sequence>MDERVAEALQLLLEAGHLDLLAEGVEGRARAVRRAASGVAASVVACSPPRGARKVEHQVRGSGRGRGVFGVRDPLGRSVGAPSQPADLAARSRTRRVSRRVGGGVAHAGGRLAGLPCPVGAEEAGGGPGEGGGGSIYPG</sequence>
<dbReference type="EMBL" id="JANPWB010000005">
    <property type="protein sequence ID" value="KAJ1188455.1"/>
    <property type="molecule type" value="Genomic_DNA"/>
</dbReference>
<dbReference type="Proteomes" id="UP001066276">
    <property type="component" value="Chromosome 3_1"/>
</dbReference>
<evidence type="ECO:0000313" key="3">
    <source>
        <dbReference type="Proteomes" id="UP001066276"/>
    </source>
</evidence>
<comment type="caution">
    <text evidence="2">The sequence shown here is derived from an EMBL/GenBank/DDBJ whole genome shotgun (WGS) entry which is preliminary data.</text>
</comment>
<proteinExistence type="predicted"/>
<feature type="compositionally biased region" description="Gly residues" evidence="1">
    <location>
        <begin position="123"/>
        <end position="139"/>
    </location>
</feature>
<keyword evidence="3" id="KW-1185">Reference proteome</keyword>